<gene>
    <name evidence="6" type="ORF">ABUW04_06880</name>
</gene>
<dbReference type="Proteomes" id="UP001592581">
    <property type="component" value="Unassembled WGS sequence"/>
</dbReference>
<dbReference type="Pfam" id="PF00877">
    <property type="entry name" value="NLPC_P60"/>
    <property type="match status" value="1"/>
</dbReference>
<dbReference type="InterPro" id="IPR000064">
    <property type="entry name" value="NLP_P60_dom"/>
</dbReference>
<keyword evidence="4" id="KW-0788">Thiol protease</keyword>
<dbReference type="SUPFAM" id="SSF54001">
    <property type="entry name" value="Cysteine proteinases"/>
    <property type="match status" value="1"/>
</dbReference>
<evidence type="ECO:0000256" key="3">
    <source>
        <dbReference type="ARBA" id="ARBA00022801"/>
    </source>
</evidence>
<dbReference type="PANTHER" id="PTHR47359">
    <property type="entry name" value="PEPTIDOGLYCAN DL-ENDOPEPTIDASE CWLO"/>
    <property type="match status" value="1"/>
</dbReference>
<evidence type="ECO:0000256" key="1">
    <source>
        <dbReference type="ARBA" id="ARBA00007074"/>
    </source>
</evidence>
<feature type="domain" description="NlpC/P60" evidence="5">
    <location>
        <begin position="188"/>
        <end position="314"/>
    </location>
</feature>
<dbReference type="InterPro" id="IPR051794">
    <property type="entry name" value="PG_Endopeptidase_C40"/>
</dbReference>
<evidence type="ECO:0000256" key="4">
    <source>
        <dbReference type="ARBA" id="ARBA00022807"/>
    </source>
</evidence>
<dbReference type="Gene3D" id="1.10.530.10">
    <property type="match status" value="1"/>
</dbReference>
<protein>
    <submittedName>
        <fullName evidence="6">Bifunctional lytic transglycosylase/C40 family peptidase</fullName>
    </submittedName>
</protein>
<sequence>MSDSAARAATGIAAGCAGTLLLLVAAITAVITLAVGALTGGLSLLGGAPPSSAALADIPPAMLTLYQQAAATCPGLPWNILAGIGKVESDHGRAKNQVSSAGALGPMQFLPATFAQYARPVPSGGAVPATPWDPVDAVFAAARLLCAAGAKDGRDIPRSILAYNHSSAYQAEVLAYARQYADAVPTTSGAAAKAIAYAQGQLGVPYAWGAQSPGVAWDCSALVQSAYASADIRLPRTAQAQYDTGPLLPPSAPVLPGDLIFYGSGPNDVVHVAIAVSPTMMINAPRPGEGVKYDPVVTGQPIVGHTRPASSLAG</sequence>
<evidence type="ECO:0000313" key="6">
    <source>
        <dbReference type="EMBL" id="MFC1437979.1"/>
    </source>
</evidence>
<reference evidence="6 7" key="1">
    <citation type="submission" date="2024-06" db="EMBL/GenBank/DDBJ databases">
        <authorList>
            <person name="Lee S.D."/>
        </authorList>
    </citation>
    <scope>NUCLEOTIDE SEQUENCE [LARGE SCALE GENOMIC DNA]</scope>
    <source>
        <strain evidence="6 7">N1-10</strain>
    </source>
</reference>
<evidence type="ECO:0000259" key="5">
    <source>
        <dbReference type="PROSITE" id="PS51935"/>
    </source>
</evidence>
<name>A0ABV6XIB0_9ACTN</name>
<organism evidence="6 7">
    <name type="scientific">Streptacidiphilus jeojiensis</name>
    <dbReference type="NCBI Taxonomy" id="3229225"/>
    <lineage>
        <taxon>Bacteria</taxon>
        <taxon>Bacillati</taxon>
        <taxon>Actinomycetota</taxon>
        <taxon>Actinomycetes</taxon>
        <taxon>Kitasatosporales</taxon>
        <taxon>Streptomycetaceae</taxon>
        <taxon>Streptacidiphilus</taxon>
    </lineage>
</organism>
<evidence type="ECO:0000313" key="7">
    <source>
        <dbReference type="Proteomes" id="UP001592581"/>
    </source>
</evidence>
<comment type="similarity">
    <text evidence="1">Belongs to the peptidase C40 family.</text>
</comment>
<proteinExistence type="inferred from homology"/>
<dbReference type="RefSeq" id="WP_380563573.1">
    <property type="nucleotide sequence ID" value="NZ_JBEUKS010000002.1"/>
</dbReference>
<comment type="caution">
    <text evidence="6">The sequence shown here is derived from an EMBL/GenBank/DDBJ whole genome shotgun (WGS) entry which is preliminary data.</text>
</comment>
<accession>A0ABV6XIB0</accession>
<keyword evidence="3" id="KW-0378">Hydrolase</keyword>
<dbReference type="PANTHER" id="PTHR47359:SF3">
    <property type="entry name" value="NLP_P60 DOMAIN-CONTAINING PROTEIN-RELATED"/>
    <property type="match status" value="1"/>
</dbReference>
<dbReference type="EMBL" id="JBEUKS010000002">
    <property type="protein sequence ID" value="MFC1437979.1"/>
    <property type="molecule type" value="Genomic_DNA"/>
</dbReference>
<keyword evidence="2" id="KW-0645">Protease</keyword>
<dbReference type="InterPro" id="IPR038765">
    <property type="entry name" value="Papain-like_cys_pep_sf"/>
</dbReference>
<evidence type="ECO:0000256" key="2">
    <source>
        <dbReference type="ARBA" id="ARBA00022670"/>
    </source>
</evidence>
<dbReference type="SUPFAM" id="SSF53955">
    <property type="entry name" value="Lysozyme-like"/>
    <property type="match status" value="1"/>
</dbReference>
<dbReference type="InterPro" id="IPR008258">
    <property type="entry name" value="Transglycosylase_SLT_dom_1"/>
</dbReference>
<keyword evidence="7" id="KW-1185">Reference proteome</keyword>
<dbReference type="PROSITE" id="PS51935">
    <property type="entry name" value="NLPC_P60"/>
    <property type="match status" value="1"/>
</dbReference>
<dbReference type="InterPro" id="IPR023346">
    <property type="entry name" value="Lysozyme-like_dom_sf"/>
</dbReference>
<dbReference type="Gene3D" id="3.90.1720.10">
    <property type="entry name" value="endopeptidase domain like (from Nostoc punctiforme)"/>
    <property type="match status" value="1"/>
</dbReference>
<dbReference type="CDD" id="cd13399">
    <property type="entry name" value="Slt35-like"/>
    <property type="match status" value="1"/>
</dbReference>
<dbReference type="Pfam" id="PF01464">
    <property type="entry name" value="SLT"/>
    <property type="match status" value="1"/>
</dbReference>